<dbReference type="PANTHER" id="PTHR33048:SF96">
    <property type="entry name" value="INTEGRAL MEMBRANE PROTEIN"/>
    <property type="match status" value="1"/>
</dbReference>
<dbReference type="EMBL" id="KN832890">
    <property type="protein sequence ID" value="KIM94270.1"/>
    <property type="molecule type" value="Genomic_DNA"/>
</dbReference>
<feature type="transmembrane region" description="Helical" evidence="7">
    <location>
        <begin position="121"/>
        <end position="142"/>
    </location>
</feature>
<evidence type="ECO:0000259" key="8">
    <source>
        <dbReference type="Pfam" id="PF20684"/>
    </source>
</evidence>
<comment type="similarity">
    <text evidence="5">Belongs to the SAT4 family.</text>
</comment>
<evidence type="ECO:0000256" key="2">
    <source>
        <dbReference type="ARBA" id="ARBA00022692"/>
    </source>
</evidence>
<dbReference type="InterPro" id="IPR052337">
    <property type="entry name" value="SAT4-like"/>
</dbReference>
<evidence type="ECO:0000256" key="5">
    <source>
        <dbReference type="ARBA" id="ARBA00038359"/>
    </source>
</evidence>
<feature type="compositionally biased region" description="Basic and acidic residues" evidence="6">
    <location>
        <begin position="358"/>
        <end position="367"/>
    </location>
</feature>
<protein>
    <recommendedName>
        <fullName evidence="8">Rhodopsin domain-containing protein</fullName>
    </recommendedName>
</protein>
<feature type="transmembrane region" description="Helical" evidence="7">
    <location>
        <begin position="86"/>
        <end position="109"/>
    </location>
</feature>
<evidence type="ECO:0000313" key="10">
    <source>
        <dbReference type="Proteomes" id="UP000054321"/>
    </source>
</evidence>
<keyword evidence="2 7" id="KW-0812">Transmembrane</keyword>
<gene>
    <name evidence="9" type="ORF">OIDMADRAFT_172552</name>
</gene>
<dbReference type="HOGENOM" id="CLU_028200_3_4_1"/>
<proteinExistence type="inferred from homology"/>
<keyword evidence="10" id="KW-1185">Reference proteome</keyword>
<reference evidence="10" key="2">
    <citation type="submission" date="2015-01" db="EMBL/GenBank/DDBJ databases">
        <title>Evolutionary Origins and Diversification of the Mycorrhizal Mutualists.</title>
        <authorList>
            <consortium name="DOE Joint Genome Institute"/>
            <consortium name="Mycorrhizal Genomics Consortium"/>
            <person name="Kohler A."/>
            <person name="Kuo A."/>
            <person name="Nagy L.G."/>
            <person name="Floudas D."/>
            <person name="Copeland A."/>
            <person name="Barry K.W."/>
            <person name="Cichocki N."/>
            <person name="Veneault-Fourrey C."/>
            <person name="LaButti K."/>
            <person name="Lindquist E.A."/>
            <person name="Lipzen A."/>
            <person name="Lundell T."/>
            <person name="Morin E."/>
            <person name="Murat C."/>
            <person name="Riley R."/>
            <person name="Ohm R."/>
            <person name="Sun H."/>
            <person name="Tunlid A."/>
            <person name="Henrissat B."/>
            <person name="Grigoriev I.V."/>
            <person name="Hibbett D.S."/>
            <person name="Martin F."/>
        </authorList>
    </citation>
    <scope>NUCLEOTIDE SEQUENCE [LARGE SCALE GENOMIC DNA]</scope>
    <source>
        <strain evidence="10">Zn</strain>
    </source>
</reference>
<feature type="transmembrane region" description="Helical" evidence="7">
    <location>
        <begin position="12"/>
        <end position="31"/>
    </location>
</feature>
<evidence type="ECO:0000256" key="3">
    <source>
        <dbReference type="ARBA" id="ARBA00022989"/>
    </source>
</evidence>
<dbReference type="Proteomes" id="UP000054321">
    <property type="component" value="Unassembled WGS sequence"/>
</dbReference>
<feature type="transmembrane region" description="Helical" evidence="7">
    <location>
        <begin position="172"/>
        <end position="194"/>
    </location>
</feature>
<organism evidence="9 10">
    <name type="scientific">Oidiodendron maius (strain Zn)</name>
    <dbReference type="NCBI Taxonomy" id="913774"/>
    <lineage>
        <taxon>Eukaryota</taxon>
        <taxon>Fungi</taxon>
        <taxon>Dikarya</taxon>
        <taxon>Ascomycota</taxon>
        <taxon>Pezizomycotina</taxon>
        <taxon>Leotiomycetes</taxon>
        <taxon>Leotiomycetes incertae sedis</taxon>
        <taxon>Myxotrichaceae</taxon>
        <taxon>Oidiodendron</taxon>
    </lineage>
</organism>
<evidence type="ECO:0000256" key="7">
    <source>
        <dbReference type="SAM" id="Phobius"/>
    </source>
</evidence>
<evidence type="ECO:0000256" key="4">
    <source>
        <dbReference type="ARBA" id="ARBA00023136"/>
    </source>
</evidence>
<feature type="transmembrane region" description="Helical" evidence="7">
    <location>
        <begin position="43"/>
        <end position="66"/>
    </location>
</feature>
<dbReference type="AlphaFoldDB" id="A0A0C3GDN5"/>
<accession>A0A0C3GDN5</accession>
<name>A0A0C3GDN5_OIDMZ</name>
<feature type="domain" description="Rhodopsin" evidence="8">
    <location>
        <begin position="27"/>
        <end position="268"/>
    </location>
</feature>
<reference evidence="9 10" key="1">
    <citation type="submission" date="2014-04" db="EMBL/GenBank/DDBJ databases">
        <authorList>
            <consortium name="DOE Joint Genome Institute"/>
            <person name="Kuo A."/>
            <person name="Martino E."/>
            <person name="Perotto S."/>
            <person name="Kohler A."/>
            <person name="Nagy L.G."/>
            <person name="Floudas D."/>
            <person name="Copeland A."/>
            <person name="Barry K.W."/>
            <person name="Cichocki N."/>
            <person name="Veneault-Fourrey C."/>
            <person name="LaButti K."/>
            <person name="Lindquist E.A."/>
            <person name="Lipzen A."/>
            <person name="Lundell T."/>
            <person name="Morin E."/>
            <person name="Murat C."/>
            <person name="Sun H."/>
            <person name="Tunlid A."/>
            <person name="Henrissat B."/>
            <person name="Grigoriev I.V."/>
            <person name="Hibbett D.S."/>
            <person name="Martin F."/>
            <person name="Nordberg H.P."/>
            <person name="Cantor M.N."/>
            <person name="Hua S.X."/>
        </authorList>
    </citation>
    <scope>NUCLEOTIDE SEQUENCE [LARGE SCALE GENOMIC DNA]</scope>
    <source>
        <strain evidence="9 10">Zn</strain>
    </source>
</reference>
<feature type="compositionally biased region" description="Polar residues" evidence="6">
    <location>
        <begin position="330"/>
        <end position="347"/>
    </location>
</feature>
<keyword evidence="4 7" id="KW-0472">Membrane</keyword>
<dbReference type="GO" id="GO:0016020">
    <property type="term" value="C:membrane"/>
    <property type="evidence" value="ECO:0007669"/>
    <property type="project" value="UniProtKB-SubCell"/>
</dbReference>
<dbReference type="PANTHER" id="PTHR33048">
    <property type="entry name" value="PTH11-LIKE INTEGRAL MEMBRANE PROTEIN (AFU_ORTHOLOGUE AFUA_5G11245)"/>
    <property type="match status" value="1"/>
</dbReference>
<sequence>MALENKAPECAALVGVLLGLAWIFFSLRIYVKAVLTKGWGVDDLLLVIGIVLFTTYCTCAAFGVKYGVGRHLKLIPLEDIPKALHYWYLCELFYTLTTLFIRLSIALFLIRICVKRIMKVIIYATMAGVTVFSIFYFFLALFQCSPIDYFWNQYKGEHGSCMNPAVIPDASIAHSAISFTADWILGLLPITLIWNLQMNQRTKISLAAILAVGLLAGIAAIIRIPYIRVLTITDDFLYATTDVSIWSAVEASLGIVAASAYTLRPLFRSLLNLSSRATAGYATSKGAGASRAGYIRNKASRAGENSYGAPNSQLGIPLRPEPVHVSPGVTSHSPFGDSNENVRGTSQESEHGGIQVERTFEIRTAKDEDADEMRWWTPEQPGSSVSIV</sequence>
<dbReference type="InterPro" id="IPR049326">
    <property type="entry name" value="Rhodopsin_dom_fungi"/>
</dbReference>
<comment type="subcellular location">
    <subcellularLocation>
        <location evidence="1">Membrane</location>
        <topology evidence="1">Multi-pass membrane protein</topology>
    </subcellularLocation>
</comment>
<feature type="transmembrane region" description="Helical" evidence="7">
    <location>
        <begin position="206"/>
        <end position="224"/>
    </location>
</feature>
<feature type="region of interest" description="Disordered" evidence="6">
    <location>
        <begin position="330"/>
        <end position="388"/>
    </location>
</feature>
<dbReference type="OrthoDB" id="3936451at2759"/>
<dbReference type="InParanoid" id="A0A0C3GDN5"/>
<keyword evidence="3 7" id="KW-1133">Transmembrane helix</keyword>
<evidence type="ECO:0000256" key="6">
    <source>
        <dbReference type="SAM" id="MobiDB-lite"/>
    </source>
</evidence>
<dbReference type="Pfam" id="PF20684">
    <property type="entry name" value="Fung_rhodopsin"/>
    <property type="match status" value="1"/>
</dbReference>
<evidence type="ECO:0000256" key="1">
    <source>
        <dbReference type="ARBA" id="ARBA00004141"/>
    </source>
</evidence>
<evidence type="ECO:0000313" key="9">
    <source>
        <dbReference type="EMBL" id="KIM94270.1"/>
    </source>
</evidence>